<evidence type="ECO:0000313" key="2">
    <source>
        <dbReference type="Proteomes" id="UP001469365"/>
    </source>
</evidence>
<accession>A0ABU9DFR1</accession>
<comment type="caution">
    <text evidence="1">The sequence shown here is derived from an EMBL/GenBank/DDBJ whole genome shotgun (WGS) entry which is preliminary data.</text>
</comment>
<evidence type="ECO:0000313" key="1">
    <source>
        <dbReference type="EMBL" id="MEK8127690.1"/>
    </source>
</evidence>
<proteinExistence type="predicted"/>
<dbReference type="SUPFAM" id="SSF88946">
    <property type="entry name" value="Sigma2 domain of RNA polymerase sigma factors"/>
    <property type="match status" value="1"/>
</dbReference>
<dbReference type="Proteomes" id="UP001469365">
    <property type="component" value="Unassembled WGS sequence"/>
</dbReference>
<name>A0ABU9DFR1_9BACL</name>
<keyword evidence="2" id="KW-1185">Reference proteome</keyword>
<gene>
    <name evidence="1" type="ORF">WMW72_07135</name>
</gene>
<dbReference type="Gene3D" id="1.10.1740.10">
    <property type="match status" value="1"/>
</dbReference>
<organism evidence="1 2">
    <name type="scientific">Paenibacillus filicis</name>
    <dbReference type="NCBI Taxonomy" id="669464"/>
    <lineage>
        <taxon>Bacteria</taxon>
        <taxon>Bacillati</taxon>
        <taxon>Bacillota</taxon>
        <taxon>Bacilli</taxon>
        <taxon>Bacillales</taxon>
        <taxon>Paenibacillaceae</taxon>
        <taxon>Paenibacillus</taxon>
    </lineage>
</organism>
<sequence length="166" mass="18989">MRKVTEDDVLQYYLPLVQRECKHAYKGLDWEDRVAEGNLALLHAIRTYRTKHGYFKEYAASEIRRIMQAQNGKAWSSRRLDSRFSLDAFSGISTGIGAAYLDDSIVDVTWFMESLAEMDKIVVCMLMEGMSIDSISDKLVISQSQVQGVIEDLKQKLLEYFGDSVE</sequence>
<dbReference type="RefSeq" id="WP_341414743.1">
    <property type="nucleotide sequence ID" value="NZ_JBBPCC010000003.1"/>
</dbReference>
<reference evidence="1 2" key="1">
    <citation type="submission" date="2024-04" db="EMBL/GenBank/DDBJ databases">
        <title>draft genome sequnece of Paenibacillus filicis.</title>
        <authorList>
            <person name="Kim D.-U."/>
        </authorList>
    </citation>
    <scope>NUCLEOTIDE SEQUENCE [LARGE SCALE GENOMIC DNA]</scope>
    <source>
        <strain evidence="1 2">KACC14197</strain>
    </source>
</reference>
<dbReference type="InterPro" id="IPR013325">
    <property type="entry name" value="RNA_pol_sigma_r2"/>
</dbReference>
<protein>
    <submittedName>
        <fullName evidence="1">RNA polymerase subunit sigma-70</fullName>
    </submittedName>
</protein>
<dbReference type="EMBL" id="JBBPCC010000003">
    <property type="protein sequence ID" value="MEK8127690.1"/>
    <property type="molecule type" value="Genomic_DNA"/>
</dbReference>